<feature type="compositionally biased region" description="Low complexity" evidence="1">
    <location>
        <begin position="318"/>
        <end position="329"/>
    </location>
</feature>
<keyword evidence="3" id="KW-1185">Reference proteome</keyword>
<name>A0A1E7EKB0_9STRA</name>
<evidence type="ECO:0000313" key="2">
    <source>
        <dbReference type="EMBL" id="OEU06350.1"/>
    </source>
</evidence>
<dbReference type="AlphaFoldDB" id="A0A1E7EKB0"/>
<sequence>MSRQQQKQPSTSTSTTALFGMYDNPANPIINPNNNSNDKNIIDEEEYMEIANLTLNQIIELIELSFFQGCYALSKGDTEPLKMFIVAVQTFAYKQQNEHVENGNENYVDANGDSSITVSTMSSMITNPLNGRTSPVRPLEEEEMDLRDTWIHAICLITTHVVATQELEEQQQQQQQDQDDTATLDENNDDSNDENDTDIAIKVKKIYGPILNDLIAIHQSKLGLNVNQFIKSRKEILFPTNNTQDDNNDNEKEIKTKKKNNNNNILALDNDDDDNNSSSPRPVVDEMNNDINIDPMEYAIVAQTINGKSSKKKKKKQQQSNSSGKGFGA</sequence>
<proteinExistence type="predicted"/>
<organism evidence="2 3">
    <name type="scientific">Fragilariopsis cylindrus CCMP1102</name>
    <dbReference type="NCBI Taxonomy" id="635003"/>
    <lineage>
        <taxon>Eukaryota</taxon>
        <taxon>Sar</taxon>
        <taxon>Stramenopiles</taxon>
        <taxon>Ochrophyta</taxon>
        <taxon>Bacillariophyta</taxon>
        <taxon>Bacillariophyceae</taxon>
        <taxon>Bacillariophycidae</taxon>
        <taxon>Bacillariales</taxon>
        <taxon>Bacillariaceae</taxon>
        <taxon>Fragilariopsis</taxon>
    </lineage>
</organism>
<reference evidence="2 3" key="1">
    <citation type="submission" date="2016-09" db="EMBL/GenBank/DDBJ databases">
        <title>Extensive genetic diversity and differential bi-allelic expression allows diatom success in the polar Southern Ocean.</title>
        <authorList>
            <consortium name="DOE Joint Genome Institute"/>
            <person name="Mock T."/>
            <person name="Otillar R.P."/>
            <person name="Strauss J."/>
            <person name="Dupont C."/>
            <person name="Frickenhaus S."/>
            <person name="Maumus F."/>
            <person name="Mcmullan M."/>
            <person name="Sanges R."/>
            <person name="Schmutz J."/>
            <person name="Toseland A."/>
            <person name="Valas R."/>
            <person name="Veluchamy A."/>
            <person name="Ward B.J."/>
            <person name="Allen A."/>
            <person name="Barry K."/>
            <person name="Falciatore A."/>
            <person name="Ferrante M."/>
            <person name="Fortunato A.E."/>
            <person name="Gloeckner G."/>
            <person name="Gruber A."/>
            <person name="Hipkin R."/>
            <person name="Janech M."/>
            <person name="Kroth P."/>
            <person name="Leese F."/>
            <person name="Lindquist E."/>
            <person name="Lyon B.R."/>
            <person name="Martin J."/>
            <person name="Mayer C."/>
            <person name="Parker M."/>
            <person name="Quesneville H."/>
            <person name="Raymond J."/>
            <person name="Uhlig C."/>
            <person name="Valentin K.U."/>
            <person name="Worden A.Z."/>
            <person name="Armbrust E.V."/>
            <person name="Bowler C."/>
            <person name="Green B."/>
            <person name="Moulton V."/>
            <person name="Van Oosterhout C."/>
            <person name="Grigoriev I."/>
        </authorList>
    </citation>
    <scope>NUCLEOTIDE SEQUENCE [LARGE SCALE GENOMIC DNA]</scope>
    <source>
        <strain evidence="2 3">CCMP1102</strain>
    </source>
</reference>
<feature type="compositionally biased region" description="Acidic residues" evidence="1">
    <location>
        <begin position="177"/>
        <end position="196"/>
    </location>
</feature>
<protein>
    <submittedName>
        <fullName evidence="2">Uncharacterized protein</fullName>
    </submittedName>
</protein>
<accession>A0A1E7EKB0</accession>
<dbReference type="EMBL" id="KV784412">
    <property type="protein sequence ID" value="OEU06350.1"/>
    <property type="molecule type" value="Genomic_DNA"/>
</dbReference>
<evidence type="ECO:0000256" key="1">
    <source>
        <dbReference type="SAM" id="MobiDB-lite"/>
    </source>
</evidence>
<feature type="region of interest" description="Disordered" evidence="1">
    <location>
        <begin position="302"/>
        <end position="329"/>
    </location>
</feature>
<dbReference type="OrthoDB" id="54421at2759"/>
<feature type="region of interest" description="Disordered" evidence="1">
    <location>
        <begin position="168"/>
        <end position="196"/>
    </location>
</feature>
<feature type="region of interest" description="Disordered" evidence="1">
    <location>
        <begin position="239"/>
        <end position="290"/>
    </location>
</feature>
<gene>
    <name evidence="2" type="ORF">FRACYDRAFT_254947</name>
</gene>
<dbReference type="InParanoid" id="A0A1E7EKB0"/>
<dbReference type="Proteomes" id="UP000095751">
    <property type="component" value="Unassembled WGS sequence"/>
</dbReference>
<evidence type="ECO:0000313" key="3">
    <source>
        <dbReference type="Proteomes" id="UP000095751"/>
    </source>
</evidence>
<dbReference type="KEGG" id="fcy:FRACYDRAFT_254947"/>